<dbReference type="PIRSF" id="PIRSF018266">
    <property type="entry name" value="FecR"/>
    <property type="match status" value="1"/>
</dbReference>
<feature type="domain" description="Protein FecR C-terminal" evidence="2">
    <location>
        <begin position="309"/>
        <end position="376"/>
    </location>
</feature>
<dbReference type="GO" id="GO:0016989">
    <property type="term" value="F:sigma factor antagonist activity"/>
    <property type="evidence" value="ECO:0007669"/>
    <property type="project" value="TreeGrafter"/>
</dbReference>
<accession>A0A3E1YGI2</accession>
<dbReference type="Pfam" id="PF16344">
    <property type="entry name" value="FecR_C"/>
    <property type="match status" value="1"/>
</dbReference>
<dbReference type="EMBL" id="QPMM01000001">
    <property type="protein sequence ID" value="RFS26310.1"/>
    <property type="molecule type" value="Genomic_DNA"/>
</dbReference>
<evidence type="ECO:0000259" key="1">
    <source>
        <dbReference type="Pfam" id="PF04773"/>
    </source>
</evidence>
<dbReference type="Gene3D" id="3.55.50.30">
    <property type="match status" value="1"/>
</dbReference>
<dbReference type="OrthoDB" id="1099916at2"/>
<comment type="caution">
    <text evidence="3">The sequence shown here is derived from an EMBL/GenBank/DDBJ whole genome shotgun (WGS) entry which is preliminary data.</text>
</comment>
<reference evidence="3 4" key="1">
    <citation type="submission" date="2018-07" db="EMBL/GenBank/DDBJ databases">
        <title>Chitinophaga K2CV101002-2 sp. nov., isolated from a monsoon evergreen broad-leaved forest soil.</title>
        <authorList>
            <person name="Lv Y."/>
        </authorList>
    </citation>
    <scope>NUCLEOTIDE SEQUENCE [LARGE SCALE GENOMIC DNA]</scope>
    <source>
        <strain evidence="3 4">GDMCC 1.1288</strain>
    </source>
</reference>
<dbReference type="Proteomes" id="UP000260644">
    <property type="component" value="Unassembled WGS sequence"/>
</dbReference>
<organism evidence="3 4">
    <name type="scientific">Chitinophaga silvatica</name>
    <dbReference type="NCBI Taxonomy" id="2282649"/>
    <lineage>
        <taxon>Bacteria</taxon>
        <taxon>Pseudomonadati</taxon>
        <taxon>Bacteroidota</taxon>
        <taxon>Chitinophagia</taxon>
        <taxon>Chitinophagales</taxon>
        <taxon>Chitinophagaceae</taxon>
        <taxon>Chitinophaga</taxon>
    </lineage>
</organism>
<dbReference type="PANTHER" id="PTHR30273:SF2">
    <property type="entry name" value="PROTEIN FECR"/>
    <property type="match status" value="1"/>
</dbReference>
<dbReference type="PANTHER" id="PTHR30273">
    <property type="entry name" value="PERIPLASMIC SIGNAL SENSOR AND SIGMA FACTOR ACTIVATOR FECR-RELATED"/>
    <property type="match status" value="1"/>
</dbReference>
<dbReference type="RefSeq" id="WP_116973502.1">
    <property type="nucleotide sequence ID" value="NZ_QPMM01000001.1"/>
</dbReference>
<dbReference type="InterPro" id="IPR032508">
    <property type="entry name" value="FecR_C"/>
</dbReference>
<dbReference type="InterPro" id="IPR012373">
    <property type="entry name" value="Ferrdict_sens_TM"/>
</dbReference>
<feature type="domain" description="FecR protein" evidence="1">
    <location>
        <begin position="173"/>
        <end position="266"/>
    </location>
</feature>
<evidence type="ECO:0000313" key="4">
    <source>
        <dbReference type="Proteomes" id="UP000260644"/>
    </source>
</evidence>
<dbReference type="Gene3D" id="2.60.120.1440">
    <property type="match status" value="1"/>
</dbReference>
<evidence type="ECO:0000313" key="3">
    <source>
        <dbReference type="EMBL" id="RFS26310.1"/>
    </source>
</evidence>
<protein>
    <submittedName>
        <fullName evidence="3">DUF4974 domain-containing protein</fullName>
    </submittedName>
</protein>
<keyword evidence="4" id="KW-1185">Reference proteome</keyword>
<gene>
    <name evidence="3" type="ORF">DVR12_00525</name>
</gene>
<dbReference type="InterPro" id="IPR006860">
    <property type="entry name" value="FecR"/>
</dbReference>
<dbReference type="AlphaFoldDB" id="A0A3E1YGI2"/>
<name>A0A3E1YGI2_9BACT</name>
<dbReference type="Pfam" id="PF04773">
    <property type="entry name" value="FecR"/>
    <property type="match status" value="1"/>
</dbReference>
<sequence>MTKEGFLQLYKKYLEGQCSQEEMKVLFEYQDEMQLEDEEWNEVPGVKWWVKERIRRRLDLDLQFTGEAKYRHLYWKKYAWRAAAACVIVIISIGTLNKYYSKPKSIVHASANTPVKTTGVSLTLGNGKTIALSAVNNEVVTNTSGVTAKKLSNAELAYAHEKVTSQQPAEINTLKTPTGLRYSVTLSDGSKVHLNASSSLQYPVYFTGKQREVILTGEAFFEVNASAESPFIVHVNNQKIQALGTGFNIKAYNTESKTTLINGAVNVVIANTSRLLAIGEQLQYNSQTNKIALQEVNTETVLAWKNGLFAFDREPFADIMLEIGRWYNMEVVFAEGDKYKKFTGTILRYEKLEDVLIRLEKTGAMKFQLDSKKIIVSIP</sequence>
<proteinExistence type="predicted"/>
<evidence type="ECO:0000259" key="2">
    <source>
        <dbReference type="Pfam" id="PF16344"/>
    </source>
</evidence>